<dbReference type="PROSITE" id="PS00041">
    <property type="entry name" value="HTH_ARAC_FAMILY_1"/>
    <property type="match status" value="1"/>
</dbReference>
<evidence type="ECO:0000256" key="2">
    <source>
        <dbReference type="ARBA" id="ARBA00023125"/>
    </source>
</evidence>
<dbReference type="InterPro" id="IPR041522">
    <property type="entry name" value="CdaR_GGDEF"/>
</dbReference>
<dbReference type="SMART" id="SM00342">
    <property type="entry name" value="HTH_ARAC"/>
    <property type="match status" value="1"/>
</dbReference>
<proteinExistence type="predicted"/>
<organism evidence="6 7">
    <name type="scientific">Paenibacillus sepulcri</name>
    <dbReference type="NCBI Taxonomy" id="359917"/>
    <lineage>
        <taxon>Bacteria</taxon>
        <taxon>Bacillati</taxon>
        <taxon>Bacillota</taxon>
        <taxon>Bacilli</taxon>
        <taxon>Bacillales</taxon>
        <taxon>Paenibacillaceae</taxon>
        <taxon>Paenibacillus</taxon>
    </lineage>
</organism>
<dbReference type="SUPFAM" id="SSF46689">
    <property type="entry name" value="Homeodomain-like"/>
    <property type="match status" value="1"/>
</dbReference>
<evidence type="ECO:0000256" key="3">
    <source>
        <dbReference type="ARBA" id="ARBA00023163"/>
    </source>
</evidence>
<dbReference type="PANTHER" id="PTHR43280:SF29">
    <property type="entry name" value="ARAC-FAMILY TRANSCRIPTIONAL REGULATOR"/>
    <property type="match status" value="1"/>
</dbReference>
<dbReference type="RefSeq" id="WP_210044098.1">
    <property type="nucleotide sequence ID" value="NZ_JBHLVU010000009.1"/>
</dbReference>
<dbReference type="EMBL" id="JAHZIK010000036">
    <property type="protein sequence ID" value="MBW7453053.1"/>
    <property type="molecule type" value="Genomic_DNA"/>
</dbReference>
<keyword evidence="4" id="KW-0472">Membrane</keyword>
<evidence type="ECO:0000256" key="1">
    <source>
        <dbReference type="ARBA" id="ARBA00023015"/>
    </source>
</evidence>
<dbReference type="InterPro" id="IPR018060">
    <property type="entry name" value="HTH_AraC"/>
</dbReference>
<feature type="transmembrane region" description="Helical" evidence="4">
    <location>
        <begin position="258"/>
        <end position="280"/>
    </location>
</feature>
<feature type="domain" description="HTH araC/xylS-type" evidence="5">
    <location>
        <begin position="639"/>
        <end position="738"/>
    </location>
</feature>
<dbReference type="PROSITE" id="PS01124">
    <property type="entry name" value="HTH_ARAC_FAMILY_2"/>
    <property type="match status" value="1"/>
</dbReference>
<dbReference type="Pfam" id="PF17853">
    <property type="entry name" value="GGDEF_2"/>
    <property type="match status" value="1"/>
</dbReference>
<dbReference type="InterPro" id="IPR018062">
    <property type="entry name" value="HTH_AraC-typ_CS"/>
</dbReference>
<keyword evidence="1" id="KW-0805">Transcription regulation</keyword>
<keyword evidence="3" id="KW-0804">Transcription</keyword>
<keyword evidence="4" id="KW-1133">Transmembrane helix</keyword>
<evidence type="ECO:0000256" key="4">
    <source>
        <dbReference type="SAM" id="Phobius"/>
    </source>
</evidence>
<dbReference type="Gene3D" id="1.10.10.60">
    <property type="entry name" value="Homeodomain-like"/>
    <property type="match status" value="2"/>
</dbReference>
<dbReference type="Pfam" id="PF12833">
    <property type="entry name" value="HTH_18"/>
    <property type="match status" value="1"/>
</dbReference>
<gene>
    <name evidence="6" type="ORF">K0U00_03240</name>
</gene>
<accession>A0ABS7BWN0</accession>
<keyword evidence="2" id="KW-0238">DNA-binding</keyword>
<dbReference type="Proteomes" id="UP001519887">
    <property type="component" value="Unassembled WGS sequence"/>
</dbReference>
<reference evidence="6 7" key="1">
    <citation type="submission" date="2021-07" db="EMBL/GenBank/DDBJ databases">
        <title>Paenibacillus radiodurans sp. nov., isolated from the southeastern edge of Tengger Desert.</title>
        <authorList>
            <person name="Zhang G."/>
        </authorList>
    </citation>
    <scope>NUCLEOTIDE SEQUENCE [LARGE SCALE GENOMIC DNA]</scope>
    <source>
        <strain evidence="6 7">CCM 7311</strain>
    </source>
</reference>
<keyword evidence="7" id="KW-1185">Reference proteome</keyword>
<sequence>MNRKWLYRQLIPYVSFFVMVLITLACITFISLNDMSKKASQQVNALATERLLRLVDYSLQEIDKLVIKELSDNSRLIRFFYDSKGLVLEEGAASETIRGWKVINPLIDSVYLYRRSDNTVLTNLMRIPLSAFPDAAFLIPQLKEQPSKPWSDPRSYQEPIFQGRTEQVVSLVKDIPFANGELGALVVNVKTSSIKALLNPDSQINDGYIELFNRSGHSFSGSGSEEDGKILAELRSEYTGWTLRSGLSRFAVKQFPEASIIIPAAAALFFTIIGILWFIFIARINYKPIGTIMDRLQSFTQRKDNIIDFEGNHELIIIDSAIDRLIRQSIDYEKTHEEDLVYKKKVFYHDVLMGNRVVGSEEWRREMAGLQLPYDSQQFRVIVAEIDKYPQFCVEYSQRDQNLIKFAMVNVAKEVALSVKCTIWLEWLESNKLVMLLLGDPHNEVQKKPGVTDLLEPFRRWVQEHLKYTVTIGVGSIVDSPDNISLSFEQASDTLKQKIFSGTNKVIFTENTIEDTYYLSIHEFLPEIRRIPVMYRMGEPNWQEAFNELFDSFRSGSMNRDDAVALINVLLNTFHREIKELPVDYQKVWESLALPMLSQTFSTFESLEEVQQSFLGPLLTFEAQMKHLRDSKQYASTVEEVRRYIDEHYTNPDLSLIHLADVFKINPKYISYLFKEQLGINFIDYLSVVRMENAKQILLSTDHSIPDIAVQVGYIHAVSFHRAFKKIVGVTPGIYRKKKELNTGERSYGH</sequence>
<evidence type="ECO:0000259" key="5">
    <source>
        <dbReference type="PROSITE" id="PS01124"/>
    </source>
</evidence>
<name>A0ABS7BWN0_9BACL</name>
<keyword evidence="4" id="KW-0812">Transmembrane</keyword>
<dbReference type="PANTHER" id="PTHR43280">
    <property type="entry name" value="ARAC-FAMILY TRANSCRIPTIONAL REGULATOR"/>
    <property type="match status" value="1"/>
</dbReference>
<comment type="caution">
    <text evidence="6">The sequence shown here is derived from an EMBL/GenBank/DDBJ whole genome shotgun (WGS) entry which is preliminary data.</text>
</comment>
<feature type="transmembrane region" description="Helical" evidence="4">
    <location>
        <begin position="12"/>
        <end position="32"/>
    </location>
</feature>
<evidence type="ECO:0000313" key="6">
    <source>
        <dbReference type="EMBL" id="MBW7453053.1"/>
    </source>
</evidence>
<evidence type="ECO:0000313" key="7">
    <source>
        <dbReference type="Proteomes" id="UP001519887"/>
    </source>
</evidence>
<protein>
    <submittedName>
        <fullName evidence="6">Helix-turn-helix domain-containing protein</fullName>
    </submittedName>
</protein>
<dbReference type="InterPro" id="IPR009057">
    <property type="entry name" value="Homeodomain-like_sf"/>
</dbReference>
<dbReference type="PROSITE" id="PS51257">
    <property type="entry name" value="PROKAR_LIPOPROTEIN"/>
    <property type="match status" value="1"/>
</dbReference>